<comment type="caution">
    <text evidence="1">The sequence shown here is derived from an EMBL/GenBank/DDBJ whole genome shotgun (WGS) entry which is preliminary data.</text>
</comment>
<protein>
    <submittedName>
        <fullName evidence="1">Uncharacterized protein</fullName>
    </submittedName>
</protein>
<dbReference type="AlphaFoldDB" id="A0ABD6T166"/>
<dbReference type="EMBL" id="NUTL01000211">
    <property type="protein sequence ID" value="PHE85168.1"/>
    <property type="molecule type" value="Genomic_DNA"/>
</dbReference>
<proteinExistence type="predicted"/>
<gene>
    <name evidence="1" type="ORF">COF81_29340</name>
</gene>
<evidence type="ECO:0000313" key="1">
    <source>
        <dbReference type="EMBL" id="PHE85168.1"/>
    </source>
</evidence>
<reference evidence="1 2" key="1">
    <citation type="submission" date="2017-09" db="EMBL/GenBank/DDBJ databases">
        <title>Large-scale bioinformatics analysis of Bacillus genomes uncovers conserved roles of natural products in bacterial physiology.</title>
        <authorList>
            <consortium name="Agbiome Team Llc"/>
            <person name="Bleich R.M."/>
            <person name="Grubbs K.J."/>
            <person name="Santa Maria K.C."/>
            <person name="Allen S.E."/>
            <person name="Farag S."/>
            <person name="Shank E.A."/>
            <person name="Bowers A."/>
        </authorList>
    </citation>
    <scope>NUCLEOTIDE SEQUENCE [LARGE SCALE GENOMIC DNA]</scope>
    <source>
        <strain evidence="1 2">AFS037265</strain>
    </source>
</reference>
<name>A0ABD6T166_9BACI</name>
<sequence length="60" mass="7162">MLMSKSDVLFMDLHQKHELSLFTEELYRYMSFATLINEYSSKYLSSIHLSRELDKNSLLN</sequence>
<accession>A0ABD6T166</accession>
<evidence type="ECO:0000313" key="2">
    <source>
        <dbReference type="Proteomes" id="UP000221918"/>
    </source>
</evidence>
<dbReference type="Proteomes" id="UP000221918">
    <property type="component" value="Unassembled WGS sequence"/>
</dbReference>
<organism evidence="1 2">
    <name type="scientific">Bacillus pseudomycoides</name>
    <dbReference type="NCBI Taxonomy" id="64104"/>
    <lineage>
        <taxon>Bacteria</taxon>
        <taxon>Bacillati</taxon>
        <taxon>Bacillota</taxon>
        <taxon>Bacilli</taxon>
        <taxon>Bacillales</taxon>
        <taxon>Bacillaceae</taxon>
        <taxon>Bacillus</taxon>
        <taxon>Bacillus cereus group</taxon>
    </lineage>
</organism>